<dbReference type="InterPro" id="IPR036388">
    <property type="entry name" value="WH-like_DNA-bd_sf"/>
</dbReference>
<dbReference type="PRINTS" id="PR00598">
    <property type="entry name" value="HTHMARR"/>
</dbReference>
<evidence type="ECO:0000259" key="4">
    <source>
        <dbReference type="PROSITE" id="PS50995"/>
    </source>
</evidence>
<reference evidence="5 6" key="1">
    <citation type="submission" date="2021-03" db="EMBL/GenBank/DDBJ databases">
        <title>Genomic Encyclopedia of Type Strains, Phase IV (KMG-IV): sequencing the most valuable type-strain genomes for metagenomic binning, comparative biology and taxonomic classification.</title>
        <authorList>
            <person name="Goeker M."/>
        </authorList>
    </citation>
    <scope>NUCLEOTIDE SEQUENCE [LARGE SCALE GENOMIC DNA]</scope>
    <source>
        <strain evidence="5 6">DSM 27512</strain>
    </source>
</reference>
<name>A0ABS4KKF8_9FIRM</name>
<evidence type="ECO:0000256" key="1">
    <source>
        <dbReference type="ARBA" id="ARBA00023015"/>
    </source>
</evidence>
<dbReference type="InterPro" id="IPR036390">
    <property type="entry name" value="WH_DNA-bd_sf"/>
</dbReference>
<keyword evidence="1" id="KW-0805">Transcription regulation</keyword>
<evidence type="ECO:0000313" key="5">
    <source>
        <dbReference type="EMBL" id="MBP2027616.1"/>
    </source>
</evidence>
<feature type="domain" description="HTH marR-type" evidence="4">
    <location>
        <begin position="1"/>
        <end position="139"/>
    </location>
</feature>
<dbReference type="SMART" id="SM00347">
    <property type="entry name" value="HTH_MARR"/>
    <property type="match status" value="1"/>
</dbReference>
<evidence type="ECO:0000256" key="3">
    <source>
        <dbReference type="ARBA" id="ARBA00023163"/>
    </source>
</evidence>
<evidence type="ECO:0000256" key="2">
    <source>
        <dbReference type="ARBA" id="ARBA00023125"/>
    </source>
</evidence>
<proteinExistence type="predicted"/>
<keyword evidence="6" id="KW-1185">Reference proteome</keyword>
<evidence type="ECO:0000313" key="6">
    <source>
        <dbReference type="Proteomes" id="UP001314903"/>
    </source>
</evidence>
<dbReference type="PROSITE" id="PS50995">
    <property type="entry name" value="HTH_MARR_2"/>
    <property type="match status" value="1"/>
</dbReference>
<sequence>MDSFLQDFRIGRHISILYRHGQCFMNMKMTKYGLGSGQYTFLLYLYGNDGISQDELSKALDIDKATTARAIARLEQEKYVKRDSDPSDKRINRVFLTDKSLKLKSEIMEITNEWKKIILKDIDKNSQEQLKLLMEQMTENASEYKKAMCIRGEKNEK</sequence>
<gene>
    <name evidence="5" type="ORF">J2Z35_001413</name>
</gene>
<dbReference type="RefSeq" id="WP_209660678.1">
    <property type="nucleotide sequence ID" value="NZ_JAGGLI010000013.1"/>
</dbReference>
<dbReference type="Gene3D" id="1.10.10.10">
    <property type="entry name" value="Winged helix-like DNA-binding domain superfamily/Winged helix DNA-binding domain"/>
    <property type="match status" value="1"/>
</dbReference>
<dbReference type="SUPFAM" id="SSF46785">
    <property type="entry name" value="Winged helix' DNA-binding domain"/>
    <property type="match status" value="1"/>
</dbReference>
<dbReference type="InterPro" id="IPR000835">
    <property type="entry name" value="HTH_MarR-typ"/>
</dbReference>
<keyword evidence="2 5" id="KW-0238">DNA-binding</keyword>
<dbReference type="GO" id="GO:0003677">
    <property type="term" value="F:DNA binding"/>
    <property type="evidence" value="ECO:0007669"/>
    <property type="project" value="UniProtKB-KW"/>
</dbReference>
<dbReference type="PANTHER" id="PTHR42756">
    <property type="entry name" value="TRANSCRIPTIONAL REGULATOR, MARR"/>
    <property type="match status" value="1"/>
</dbReference>
<dbReference type="Pfam" id="PF12802">
    <property type="entry name" value="MarR_2"/>
    <property type="match status" value="1"/>
</dbReference>
<dbReference type="PANTHER" id="PTHR42756:SF2">
    <property type="entry name" value="MARR FAMILY REGULATORY PROTEIN"/>
    <property type="match status" value="1"/>
</dbReference>
<dbReference type="EMBL" id="JAGGLI010000013">
    <property type="protein sequence ID" value="MBP2027616.1"/>
    <property type="molecule type" value="Genomic_DNA"/>
</dbReference>
<protein>
    <submittedName>
        <fullName evidence="5">DNA-binding MarR family transcriptional regulator</fullName>
    </submittedName>
</protein>
<keyword evidence="3" id="KW-0804">Transcription</keyword>
<accession>A0ABS4KKF8</accession>
<dbReference type="Proteomes" id="UP001314903">
    <property type="component" value="Unassembled WGS sequence"/>
</dbReference>
<organism evidence="5 6">
    <name type="scientific">Acetoanaerobium pronyense</name>
    <dbReference type="NCBI Taxonomy" id="1482736"/>
    <lineage>
        <taxon>Bacteria</taxon>
        <taxon>Bacillati</taxon>
        <taxon>Bacillota</taxon>
        <taxon>Clostridia</taxon>
        <taxon>Peptostreptococcales</taxon>
        <taxon>Filifactoraceae</taxon>
        <taxon>Acetoanaerobium</taxon>
    </lineage>
</organism>
<comment type="caution">
    <text evidence="5">The sequence shown here is derived from an EMBL/GenBank/DDBJ whole genome shotgun (WGS) entry which is preliminary data.</text>
</comment>